<dbReference type="SMART" id="SM00671">
    <property type="entry name" value="SEL1"/>
    <property type="match status" value="12"/>
</dbReference>
<dbReference type="KEGG" id="aas:Aasi_1767"/>
<dbReference type="HOGENOM" id="CLU_017381_0_0_10"/>
<dbReference type="PANTHER" id="PTHR11102:SF160">
    <property type="entry name" value="ERAD-ASSOCIATED E3 UBIQUITIN-PROTEIN LIGASE COMPONENT HRD3"/>
    <property type="match status" value="1"/>
</dbReference>
<gene>
    <name evidence="1" type="ordered locus">Aasi_1767</name>
</gene>
<dbReference type="EMBL" id="CP001102">
    <property type="protein sequence ID" value="ACP21037.1"/>
    <property type="molecule type" value="Genomic_DNA"/>
</dbReference>
<keyword evidence="2" id="KW-1185">Reference proteome</keyword>
<name>C3L3Z6_AMOA5</name>
<dbReference type="SUPFAM" id="SSF81901">
    <property type="entry name" value="HCP-like"/>
    <property type="match status" value="4"/>
</dbReference>
<dbReference type="STRING" id="452471.Aasi_1767"/>
<dbReference type="InterPro" id="IPR006597">
    <property type="entry name" value="Sel1-like"/>
</dbReference>
<dbReference type="InterPro" id="IPR050767">
    <property type="entry name" value="Sel1_AlgK"/>
</dbReference>
<dbReference type="eggNOG" id="COG0790">
    <property type="taxonomic scope" value="Bacteria"/>
</dbReference>
<sequence>MHLLVIGNAMKMFKINPSLFLSRKTILFILSLQLIGCGHNSPDNQKEARLLMEINPHHLIGDQKAIEACFSLAEHKQHVMLNKYRLKISLSGSANQLLFEKDTETTRSFQNTTQNLTYFTSQRELNLEDELLIVPFTLLPAATTDNVIIKFELLDEDGSIIQKHRVDWSSHTKQTSLLLPSSDLPEGEIKILTSTLSKRPLLPTLPYPVEKTKEMQEEEYHDLICSSGSEIIDRSLQYPAQKKYKKSLPNPKESTESYDTLSIRALAERADHNDTQAQEEIIRRCLQVSINPLIKKILHPFSWPGIQEKAKQKQEYAYLLLCFSKQATDYTIYQTLMEHVKEQAQAGDPLAQTNLGYMYSEGLGFPVDARKAIEWYTKAAHQEFAIAQCLLGDIYYFGKIVSCNYQNALKWYKKAAGKGYAKAQNALAYMYEEGLGIQNKSERAVEWYTKAAMQGNITAQYNLGRIYYNGKGVRRAYNKAFKWYHKAANQGNIKAQTKLGYMYAKGLGIEQNLGNSVKWYNKAANKGNITAQFKLGLLYKKGEGVAQDYHKASEWFTKAANQGLVKAQYSLGCLYYNLGESIEHNYQQAFKWLSKAANEGHAEAQFSLARLFEDGLGVEQDKQEAIEWFTKAANQGLVKAQYSLGLLYETDEDIGHDYHKAFEWYSKAANQNDAVAQSSLAFLFIDGLGVERNVQQAIEWFTKAAQQGVVEAQYNLGIIYKRGEDIERNYQKSFEWFTKAASQGSVAAQNKLGSIYKKGLGREKDLSQAIFWWMKTRNTDKLMHIFNVNATLLPLVATLPDNQTTSVEAEMQSDEAAELLSTCQAMLIQNKYDLAGKQASLRLGYCEELEKIILQLIDWKQQLSIQTGLMVSCLSLQKSEDTTAIENYQQRTGIVPFVKQHILAENKTCLSFGQANVELADQIITELQHKRTYRSFYGLINQLKESYELARQKVTVKVSAIQEQLQKSVVEESEKAVLLATLARKMKLVDTFNTTLQTLEEIPIQFNTYYNLLLEEIDKGQAIRNQKFKEEYIYLFQ</sequence>
<dbReference type="PANTHER" id="PTHR11102">
    <property type="entry name" value="SEL-1-LIKE PROTEIN"/>
    <property type="match status" value="1"/>
</dbReference>
<reference evidence="1 2" key="1">
    <citation type="journal article" date="2010" name="J. Bacteriol.">
        <title>The genome of the amoeba symbiont 'Candidatus Amoebophilus asiaticus' reveals common mechanisms for host cell interaction among amoeba-associated bacteria.</title>
        <authorList>
            <person name="Schmitz-Esser S."/>
            <person name="Tischler P."/>
            <person name="Arnold R."/>
            <person name="Montanaro J."/>
            <person name="Wagner M."/>
            <person name="Rattei T."/>
            <person name="Horn M."/>
        </authorList>
    </citation>
    <scope>NUCLEOTIDE SEQUENCE [LARGE SCALE GENOMIC DNA]</scope>
    <source>
        <strain evidence="1 2">5a2</strain>
    </source>
</reference>
<dbReference type="Pfam" id="PF08238">
    <property type="entry name" value="Sel1"/>
    <property type="match status" value="12"/>
</dbReference>
<protein>
    <recommendedName>
        <fullName evidence="3">Sel1 domain protein repeat-containing protein</fullName>
    </recommendedName>
</protein>
<organism evidence="1 2">
    <name type="scientific">Amoebophilus asiaticus (strain 5a2)</name>
    <dbReference type="NCBI Taxonomy" id="452471"/>
    <lineage>
        <taxon>Bacteria</taxon>
        <taxon>Pseudomonadati</taxon>
        <taxon>Bacteroidota</taxon>
        <taxon>Cytophagia</taxon>
        <taxon>Cytophagales</taxon>
        <taxon>Amoebophilaceae</taxon>
        <taxon>Candidatus Amoebophilus</taxon>
    </lineage>
</organism>
<dbReference type="Proteomes" id="UP000001227">
    <property type="component" value="Chromosome"/>
</dbReference>
<evidence type="ECO:0000313" key="2">
    <source>
        <dbReference type="Proteomes" id="UP000001227"/>
    </source>
</evidence>
<dbReference type="InterPro" id="IPR011990">
    <property type="entry name" value="TPR-like_helical_dom_sf"/>
</dbReference>
<proteinExistence type="predicted"/>
<evidence type="ECO:0008006" key="3">
    <source>
        <dbReference type="Google" id="ProtNLM"/>
    </source>
</evidence>
<dbReference type="Gene3D" id="1.25.40.10">
    <property type="entry name" value="Tetratricopeptide repeat domain"/>
    <property type="match status" value="2"/>
</dbReference>
<dbReference type="AlphaFoldDB" id="C3L3Z6"/>
<accession>C3L3Z6</accession>
<evidence type="ECO:0000313" key="1">
    <source>
        <dbReference type="EMBL" id="ACP21037.1"/>
    </source>
</evidence>